<dbReference type="AlphaFoldDB" id="A0AAV1SK80"/>
<keyword evidence="2" id="KW-0539">Nucleus</keyword>
<dbReference type="GO" id="GO:0009611">
    <property type="term" value="P:response to wounding"/>
    <property type="evidence" value="ECO:0007669"/>
    <property type="project" value="UniProtKB-UniRule"/>
</dbReference>
<dbReference type="InterPro" id="IPR018467">
    <property type="entry name" value="CCT_CS"/>
</dbReference>
<comment type="domain">
    <text evidence="2">The jas domain is required for interaction with COI1.</text>
</comment>
<dbReference type="GO" id="GO:0005634">
    <property type="term" value="C:nucleus"/>
    <property type="evidence" value="ECO:0007669"/>
    <property type="project" value="UniProtKB-SubCell"/>
</dbReference>
<proteinExistence type="inferred from homology"/>
<evidence type="ECO:0000256" key="1">
    <source>
        <dbReference type="ARBA" id="ARBA00008614"/>
    </source>
</evidence>
<protein>
    <recommendedName>
        <fullName evidence="2">Protein TIFY</fullName>
    </recommendedName>
    <alternativeName>
        <fullName evidence="2">Jasmonate ZIM domain-containing protein</fullName>
    </alternativeName>
</protein>
<dbReference type="Proteomes" id="UP001314170">
    <property type="component" value="Unassembled WGS sequence"/>
</dbReference>
<evidence type="ECO:0000259" key="3">
    <source>
        <dbReference type="PROSITE" id="PS51320"/>
    </source>
</evidence>
<dbReference type="PANTHER" id="PTHR33077:SF140">
    <property type="entry name" value="PROTEIN TIFY 10B"/>
    <property type="match status" value="1"/>
</dbReference>
<dbReference type="EMBL" id="CAWUPB010001194">
    <property type="protein sequence ID" value="CAK7352380.1"/>
    <property type="molecule type" value="Genomic_DNA"/>
</dbReference>
<dbReference type="PANTHER" id="PTHR33077">
    <property type="entry name" value="PROTEIN TIFY 4A-RELATED-RELATED"/>
    <property type="match status" value="1"/>
</dbReference>
<gene>
    <name evidence="4" type="ORF">DCAF_LOCUS24194</name>
</gene>
<comment type="similarity">
    <text evidence="1 2">Belongs to the TIFY/JAZ family.</text>
</comment>
<dbReference type="InterPro" id="IPR040390">
    <property type="entry name" value="TIFY/JAZ"/>
</dbReference>
<comment type="function">
    <text evidence="2">Repressor of jasmonate responses.</text>
</comment>
<evidence type="ECO:0000313" key="5">
    <source>
        <dbReference type="Proteomes" id="UP001314170"/>
    </source>
</evidence>
<dbReference type="GO" id="GO:0031347">
    <property type="term" value="P:regulation of defense response"/>
    <property type="evidence" value="ECO:0007669"/>
    <property type="project" value="UniProtKB-UniRule"/>
</dbReference>
<organism evidence="4 5">
    <name type="scientific">Dovyalis caffra</name>
    <dbReference type="NCBI Taxonomy" id="77055"/>
    <lineage>
        <taxon>Eukaryota</taxon>
        <taxon>Viridiplantae</taxon>
        <taxon>Streptophyta</taxon>
        <taxon>Embryophyta</taxon>
        <taxon>Tracheophyta</taxon>
        <taxon>Spermatophyta</taxon>
        <taxon>Magnoliopsida</taxon>
        <taxon>eudicotyledons</taxon>
        <taxon>Gunneridae</taxon>
        <taxon>Pentapetalae</taxon>
        <taxon>rosids</taxon>
        <taxon>fabids</taxon>
        <taxon>Malpighiales</taxon>
        <taxon>Salicaceae</taxon>
        <taxon>Flacourtieae</taxon>
        <taxon>Dovyalis</taxon>
    </lineage>
</organism>
<accession>A0AAV1SK80</accession>
<name>A0AAV1SK80_9ROSI</name>
<dbReference type="PROSITE" id="PS51320">
    <property type="entry name" value="TIFY"/>
    <property type="match status" value="1"/>
</dbReference>
<comment type="caution">
    <text evidence="4">The sequence shown here is derived from an EMBL/GenBank/DDBJ whole genome shotgun (WGS) entry which is preliminary data.</text>
</comment>
<dbReference type="Pfam" id="PF09425">
    <property type="entry name" value="Jas_motif"/>
    <property type="match status" value="1"/>
</dbReference>
<feature type="domain" description="Tify" evidence="3">
    <location>
        <begin position="129"/>
        <end position="164"/>
    </location>
</feature>
<keyword evidence="2" id="KW-1184">Jasmonic acid signaling pathway</keyword>
<dbReference type="SMART" id="SM00979">
    <property type="entry name" value="TIFY"/>
    <property type="match status" value="1"/>
</dbReference>
<comment type="subcellular location">
    <subcellularLocation>
        <location evidence="2">Nucleus</location>
    </subcellularLocation>
</comment>
<evidence type="ECO:0000313" key="4">
    <source>
        <dbReference type="EMBL" id="CAK7352380.1"/>
    </source>
</evidence>
<keyword evidence="5" id="KW-1185">Reference proteome</keyword>
<dbReference type="InterPro" id="IPR010399">
    <property type="entry name" value="Tify_dom"/>
</dbReference>
<dbReference type="GO" id="GO:2000022">
    <property type="term" value="P:regulation of jasmonic acid mediated signaling pathway"/>
    <property type="evidence" value="ECO:0007669"/>
    <property type="project" value="UniProtKB-UniRule"/>
</dbReference>
<sequence length="281" mass="30737">MSGSTEFVEKMGKLSEKPSFSQTCSLLSQYLKETGSFGDLSLGMTCNIESTPNDIENRNKNGPSDRLRHSATTMNLFPVSEKPGHVSSHNMGTPRNFRSMDLFPQQAGFAPKEGAQKKLDPSVNKYATAEPQTAQMTIFYAGQVIVLNNFPADKAKEVMLLASKGSSQIQNAFPSTIPASSHPVLAPNISRTPMESNGSIPSRPSALPNFGNNLIQERLQPAPQPIFNDLPIARRASLHRFLEKRKDRIIAKAPYQINPLATTSKPVESETWLGLAAQSTH</sequence>
<dbReference type="Pfam" id="PF06200">
    <property type="entry name" value="tify"/>
    <property type="match status" value="1"/>
</dbReference>
<reference evidence="4 5" key="1">
    <citation type="submission" date="2024-01" db="EMBL/GenBank/DDBJ databases">
        <authorList>
            <person name="Waweru B."/>
        </authorList>
    </citation>
    <scope>NUCLEOTIDE SEQUENCE [LARGE SCALE GENOMIC DNA]</scope>
</reference>
<evidence type="ECO:0000256" key="2">
    <source>
        <dbReference type="RuleBase" id="RU369065"/>
    </source>
</evidence>